<dbReference type="SUPFAM" id="SSF52075">
    <property type="entry name" value="Outer arm dynein light chain 1"/>
    <property type="match status" value="1"/>
</dbReference>
<evidence type="ECO:0000256" key="1">
    <source>
        <dbReference type="ARBA" id="ARBA00000900"/>
    </source>
</evidence>
<dbReference type="Proteomes" id="UP000288002">
    <property type="component" value="Unassembled WGS sequence"/>
</dbReference>
<keyword evidence="3" id="KW-0433">Leucine-rich repeat</keyword>
<keyword evidence="6" id="KW-0964">Secreted</keyword>
<keyword evidence="4" id="KW-0677">Repeat</keyword>
<feature type="domain" description="NEL" evidence="7">
    <location>
        <begin position="1242"/>
        <end position="1537"/>
    </location>
</feature>
<organism evidence="8 9">
    <name type="scientific">Pseudomonas koreensis</name>
    <dbReference type="NCBI Taxonomy" id="198620"/>
    <lineage>
        <taxon>Bacteria</taxon>
        <taxon>Pseudomonadati</taxon>
        <taxon>Pseudomonadota</taxon>
        <taxon>Gammaproteobacteria</taxon>
        <taxon>Pseudomonadales</taxon>
        <taxon>Pseudomonadaceae</taxon>
        <taxon>Pseudomonas</taxon>
    </lineage>
</organism>
<comment type="PTM">
    <text evidence="6">Ubiquitinated in the presence of host E1 ubiquitin-activating enzyme, E2 ubiquitin-conjugating enzyme and ubiquitin.</text>
</comment>
<dbReference type="EMBL" id="MKWS01000003">
    <property type="protein sequence ID" value="RVD78766.1"/>
    <property type="molecule type" value="Genomic_DNA"/>
</dbReference>
<keyword evidence="5" id="KW-0843">Virulence</keyword>
<dbReference type="InterPro" id="IPR032675">
    <property type="entry name" value="LRR_dom_sf"/>
</dbReference>
<feature type="active site" description="Glycyl thioester intermediate" evidence="6">
    <location>
        <position position="1330"/>
    </location>
</feature>
<keyword evidence="6" id="KW-0808">Transferase</keyword>
<dbReference type="GO" id="GO:0005737">
    <property type="term" value="C:cytoplasm"/>
    <property type="evidence" value="ECO:0007669"/>
    <property type="project" value="TreeGrafter"/>
</dbReference>
<comment type="similarity">
    <text evidence="6">Belongs to the LRR-containing bacterial E3 ligase family.</text>
</comment>
<dbReference type="InterPro" id="IPR029487">
    <property type="entry name" value="NEL_dom"/>
</dbReference>
<evidence type="ECO:0000256" key="6">
    <source>
        <dbReference type="PROSITE-ProRule" id="PRU01398"/>
    </source>
</evidence>
<keyword evidence="6" id="KW-1035">Host cytoplasm</keyword>
<dbReference type="GO" id="GO:0005576">
    <property type="term" value="C:extracellular region"/>
    <property type="evidence" value="ECO:0007669"/>
    <property type="project" value="UniProtKB-UniRule"/>
</dbReference>
<dbReference type="PROSITE" id="PS52053">
    <property type="entry name" value="NEL"/>
    <property type="match status" value="1"/>
</dbReference>
<dbReference type="PANTHER" id="PTHR48051">
    <property type="match status" value="1"/>
</dbReference>
<name>A0AA94JIP3_9PSED</name>
<dbReference type="PANTHER" id="PTHR48051:SF1">
    <property type="entry name" value="RAS SUPPRESSOR PROTEIN 1"/>
    <property type="match status" value="1"/>
</dbReference>
<protein>
    <recommendedName>
        <fullName evidence="2">RING-type E3 ubiquitin transferase</fullName>
        <ecNumber evidence="2">2.3.2.27</ecNumber>
    </recommendedName>
</protein>
<dbReference type="Pfam" id="PF14496">
    <property type="entry name" value="NEL"/>
    <property type="match status" value="1"/>
</dbReference>
<comment type="catalytic activity">
    <reaction evidence="1">
        <text>S-ubiquitinyl-[E2 ubiquitin-conjugating enzyme]-L-cysteine + [acceptor protein]-L-lysine = [E2 ubiquitin-conjugating enzyme]-L-cysteine + N(6)-ubiquitinyl-[acceptor protein]-L-lysine.</text>
        <dbReference type="EC" id="2.3.2.27"/>
    </reaction>
</comment>
<evidence type="ECO:0000256" key="4">
    <source>
        <dbReference type="ARBA" id="ARBA00022737"/>
    </source>
</evidence>
<evidence type="ECO:0000256" key="5">
    <source>
        <dbReference type="ARBA" id="ARBA00023026"/>
    </source>
</evidence>
<dbReference type="InterPro" id="IPR050216">
    <property type="entry name" value="LRR_domain-containing"/>
</dbReference>
<gene>
    <name evidence="8" type="ORF">A9HBioS_1269</name>
</gene>
<dbReference type="Pfam" id="PF20178">
    <property type="entry name" value="ToxA_N"/>
    <property type="match status" value="1"/>
</dbReference>
<evidence type="ECO:0000259" key="7">
    <source>
        <dbReference type="PROSITE" id="PS52053"/>
    </source>
</evidence>
<keyword evidence="6" id="KW-0833">Ubl conjugation pathway</keyword>
<dbReference type="GO" id="GO:0061630">
    <property type="term" value="F:ubiquitin protein ligase activity"/>
    <property type="evidence" value="ECO:0007669"/>
    <property type="project" value="UniProtKB-EC"/>
</dbReference>
<dbReference type="Gene3D" id="3.80.10.10">
    <property type="entry name" value="Ribonuclease Inhibitor"/>
    <property type="match status" value="1"/>
</dbReference>
<reference evidence="8 9" key="1">
    <citation type="submission" date="2016-10" db="EMBL/GenBank/DDBJ databases">
        <title>Search of new enzymes for the oxidation of sulfur compounds.</title>
        <authorList>
            <person name="Novo A."/>
            <person name="Moreira I.S."/>
            <person name="Castro P.M."/>
        </authorList>
    </citation>
    <scope>NUCLEOTIDE SEQUENCE [LARGE SCALE GENOMIC DNA]</scope>
    <source>
        <strain evidence="8 9">A9</strain>
    </source>
</reference>
<keyword evidence="6" id="KW-0832">Ubl conjugation</keyword>
<dbReference type="GO" id="GO:0016567">
    <property type="term" value="P:protein ubiquitination"/>
    <property type="evidence" value="ECO:0007669"/>
    <property type="project" value="InterPro"/>
</dbReference>
<evidence type="ECO:0000313" key="8">
    <source>
        <dbReference type="EMBL" id="RVD78766.1"/>
    </source>
</evidence>
<dbReference type="InterPro" id="IPR046673">
    <property type="entry name" value="ToxA_N"/>
</dbReference>
<dbReference type="RefSeq" id="WP_127648250.1">
    <property type="nucleotide sequence ID" value="NZ_MKWS01000003.1"/>
</dbReference>
<dbReference type="Gene3D" id="1.20.58.360">
    <property type="entry name" value="Shigella T3SS effector IpaH defines"/>
    <property type="match status" value="1"/>
</dbReference>
<dbReference type="EC" id="2.3.2.27" evidence="2"/>
<evidence type="ECO:0000256" key="3">
    <source>
        <dbReference type="ARBA" id="ARBA00022614"/>
    </source>
</evidence>
<sequence length="1563" mass="177003">MPNPPLTPGQSVQTPSAPANQSVHYAFIKKALPAWLLKTSPSRVNALKGVKLTLPDWHRQAAASAHAQLKDEVQKAWSAQSDVDQALSELQDIQGFAKPLLQKALKERFGIEDDVEQTWLRLYMPANTSWWTHDFGSGKRSRTVSLLEAALHNFSSDETFSADSEFITRPDARGHFEVKPLKARLSIKQFQALCRELNIGASYQRHLHEFVLSKNRVASNYLRIKVIESQKQTLRAAARMALMKKDIDQRGFDVIQGMIEDRAKVLWQERAVRYHNLSMMDTTLTGIILIAPELISANQPVPVMAYIPHDPEHPLKQYPTSLAFMNELSRQLRDTQSSASYQQFFSQFVPHQQRGYFFARLNERLSKVKWQPVPAGSSMPTWRETPVDNPNLQFRLSKIQDDRETRFTGDLWKYFYQQKLNKILNDAREIAISTEYADRMARWAWWDNLEKMLSDMLNLALLVAVPFVPGLGTLMLAYTAYQLTDEVIEGIVDLAEGRLAEAGEQLIGVLENVVQLGVFAAGTAVGNVALGKLSPFFEGLKPVQLADGQTRLWNPDLSPYRQPESALTPQSRADAQGLHLQGEKRLLRVDEQVFEVDKHPVTDEHRIRHPKRPEAYSPTLKHNTRGAWVCETENPRQWQGSQLMRRIGHATDGFTDRQLEQVRLLTGTDEDVLRRMHVENAPPPPLLIDTLERLGSHPAPTEAATANAPEVDQLLVDCPQLSTVLAERVIAQARPLELQQITERRTIPLRLKTTARELQFELQSVRAVQGLHHEALSNIDSERLLLGTLRRHSDTFGTLRIDIREGTFDGELRCTAGPESAERHRVLVRIADDRYQVRDGDDQPVHQACGLYDAVLYAAEHQGRSVLGYRTGEVGQFKQWIIAKTTTPGVRRSVLAESPVRPVVQHDIQLLLRGGALSREGATLHDRIGDLYPHFNQREIDTFADALTEQGEPLKAIETHENELAELRGILQHWRDVQTNHVGRRLYAFLDGGGDHLFERLLACFERENQELGNRADPSFYALDLSRELLSINLETWWAKRPALKKFLDRVTVLNLDNTRFSIDENSLLKDFPNLVELSAKYCELTALPARLGTTLRRLERLRLSNNHIVLDAAAVERLRSLTYLEVLKMDDNPLDLSPDLSRMPRLKVVALKNTGLSAWPEGILAKTRPRGFLLDLRGNPLTQLPEVVEGSDAQWLVARTRLDVAALSELNQIRYQAHRRAMMLPPEPIMPVDPARNTSIVSTYGADSWGDVPGWGVDRETPWSELVDEPAAQPFMATLLGVRDFADYRAGGAAREQLMQRVWRMLDAVHHDTALREKLFIMAVAPTDCADAGAQLFNQMGINVLVSEAYAYTLDAKALERQLVTLAKGAARLKHVNEVARADVASRDGDPDVVEIYLAYQTGLARRLNLPWQSESMLYRRVSGVTDAMIDQAYDTVLALGEGDGLVDQMLEQAFWQTHLEQRYPVRLAANKQHYLNQSEKLETLRIKQREWLDTTTSGVYRIQLRSQLRELAHDLTLPDTVVLADHPLSNALYERVVIDLVDDEKQLSRQLTREALRRAGQ</sequence>
<evidence type="ECO:0000313" key="9">
    <source>
        <dbReference type="Proteomes" id="UP000288002"/>
    </source>
</evidence>
<evidence type="ECO:0000256" key="2">
    <source>
        <dbReference type="ARBA" id="ARBA00012483"/>
    </source>
</evidence>
<accession>A0AA94JIP3</accession>
<comment type="caution">
    <text evidence="8">The sequence shown here is derived from an EMBL/GenBank/DDBJ whole genome shotgun (WGS) entry which is preliminary data.</text>
</comment>
<proteinExistence type="inferred from homology"/>